<comment type="caution">
    <text evidence="14">The sequence shown here is derived from an EMBL/GenBank/DDBJ whole genome shotgun (WGS) entry which is preliminary data.</text>
</comment>
<dbReference type="Gene3D" id="3.40.50.300">
    <property type="entry name" value="P-loop containing nucleotide triphosphate hydrolases"/>
    <property type="match status" value="2"/>
</dbReference>
<keyword evidence="7" id="KW-0378">Hydrolase</keyword>
<dbReference type="EMBL" id="VJVV01000010">
    <property type="protein sequence ID" value="TRO79519.1"/>
    <property type="molecule type" value="Genomic_DNA"/>
</dbReference>
<evidence type="ECO:0000256" key="12">
    <source>
        <dbReference type="SAM" id="Coils"/>
    </source>
</evidence>
<sequence>MNVIDVNGLHKSYGARLVLDGLVFAVAEGEKVGVIGRNGCGKSTLLRVLSGGEDADAGEVMRKRGLTAAYLPQEPELDPDLTIAETLERALDEARRKLERFHEIAARLPAVGADEGERLLTEQQTLQLWLDHHGAWDLGHRIADISGRFGIVEMSQRVGELSGGWVKKVALAGMFLREPELLLLDEPTNHLDAETIAALEVMLRQYAGAVMLVTHDRYFLDRVVGRMFELEQGVMTQYRGNYSDYLRQKQERLEAEGRSQSRLMNLLRREEAWLHRGPKARTTKQKARIGRVDELRGQKKDLRVRDVKLEFAAEQRLGGTILEFRDLGIKLGGRRLVEELSFILRKGERIGILGPNGCGKTSLLKTVLGELAATAGEVVLGSNTRIGYLDQARSGLDPEQFVHEALGEGEWVEVAGQKRHKIGYLEDFLFPAGEQRKRISTLSGGERARLLLACLMLQGANLLILDEPTNDLDIPTMQVLEEAFADFPGCVLVVTHDRWFLDRVATGILHFEESGKVVYYEGNYEDFLRFQELREEGERQARKLEAKPAVAEPKARKKIGLGYKEKLELEAVEREIAELEQSKAEYEQLLADPAQLGDRLHLAEVAKSLGDLDSRLEQLFARWEELETRNQGG</sequence>
<dbReference type="Gene3D" id="1.10.287.380">
    <property type="entry name" value="Valyl-tRNA synthetase, C-terminal domain"/>
    <property type="match status" value="1"/>
</dbReference>
<dbReference type="CDD" id="cd03221">
    <property type="entry name" value="ABCF_EF-3"/>
    <property type="match status" value="2"/>
</dbReference>
<keyword evidence="9" id="KW-0810">Translation regulation</keyword>
<dbReference type="SUPFAM" id="SSF52540">
    <property type="entry name" value="P-loop containing nucleoside triphosphate hydrolases"/>
    <property type="match status" value="2"/>
</dbReference>
<dbReference type="FunFam" id="3.40.50.300:FF:000011">
    <property type="entry name" value="Putative ABC transporter ATP-binding component"/>
    <property type="match status" value="1"/>
</dbReference>
<dbReference type="InterPro" id="IPR017871">
    <property type="entry name" value="ABC_transporter-like_CS"/>
</dbReference>
<evidence type="ECO:0000256" key="9">
    <source>
        <dbReference type="ARBA" id="ARBA00022845"/>
    </source>
</evidence>
<evidence type="ECO:0000259" key="13">
    <source>
        <dbReference type="PROSITE" id="PS50893"/>
    </source>
</evidence>
<protein>
    <submittedName>
        <fullName evidence="14">ABC-F family ATP-binding cassette domain-containing protein</fullName>
    </submittedName>
</protein>
<keyword evidence="8 14" id="KW-0067">ATP-binding</keyword>
<dbReference type="GO" id="GO:0000049">
    <property type="term" value="F:tRNA binding"/>
    <property type="evidence" value="ECO:0007669"/>
    <property type="project" value="UniProtKB-KW"/>
</dbReference>
<evidence type="ECO:0000256" key="1">
    <source>
        <dbReference type="ARBA" id="ARBA00005868"/>
    </source>
</evidence>
<proteinExistence type="inferred from homology"/>
<gene>
    <name evidence="14" type="ORF">FL622_13335</name>
</gene>
<evidence type="ECO:0000256" key="10">
    <source>
        <dbReference type="ARBA" id="ARBA00022884"/>
    </source>
</evidence>
<evidence type="ECO:0000256" key="2">
    <source>
        <dbReference type="ARBA" id="ARBA00022490"/>
    </source>
</evidence>
<keyword evidence="5" id="KW-0677">Repeat</keyword>
<dbReference type="GO" id="GO:0006412">
    <property type="term" value="P:translation"/>
    <property type="evidence" value="ECO:0007669"/>
    <property type="project" value="UniProtKB-KW"/>
</dbReference>
<dbReference type="InterPro" id="IPR003593">
    <property type="entry name" value="AAA+_ATPase"/>
</dbReference>
<evidence type="ECO:0000256" key="3">
    <source>
        <dbReference type="ARBA" id="ARBA00022555"/>
    </source>
</evidence>
<dbReference type="InterPro" id="IPR032781">
    <property type="entry name" value="ABC_tran_Xtn"/>
</dbReference>
<dbReference type="GO" id="GO:0016887">
    <property type="term" value="F:ATP hydrolysis activity"/>
    <property type="evidence" value="ECO:0007669"/>
    <property type="project" value="InterPro"/>
</dbReference>
<name>A0A550J8F8_9BACT</name>
<dbReference type="GO" id="GO:0003677">
    <property type="term" value="F:DNA binding"/>
    <property type="evidence" value="ECO:0007669"/>
    <property type="project" value="InterPro"/>
</dbReference>
<keyword evidence="10" id="KW-0694">RNA-binding</keyword>
<keyword evidence="15" id="KW-1185">Reference proteome</keyword>
<dbReference type="FunFam" id="3.40.50.300:FF:000183">
    <property type="entry name" value="ABC transporter ATP-binding protein yjjK"/>
    <property type="match status" value="1"/>
</dbReference>
<evidence type="ECO:0000256" key="5">
    <source>
        <dbReference type="ARBA" id="ARBA00022737"/>
    </source>
</evidence>
<dbReference type="OrthoDB" id="9762369at2"/>
<dbReference type="Proteomes" id="UP000317155">
    <property type="component" value="Unassembled WGS sequence"/>
</dbReference>
<dbReference type="InterPro" id="IPR037118">
    <property type="entry name" value="Val-tRNA_synth_C_sf"/>
</dbReference>
<keyword evidence="2" id="KW-0963">Cytoplasm</keyword>
<dbReference type="InterPro" id="IPR027417">
    <property type="entry name" value="P-loop_NTPase"/>
</dbReference>
<dbReference type="Pfam" id="PF12848">
    <property type="entry name" value="ABC_tran_Xtn"/>
    <property type="match status" value="1"/>
</dbReference>
<dbReference type="GO" id="GO:0005524">
    <property type="term" value="F:ATP binding"/>
    <property type="evidence" value="ECO:0007669"/>
    <property type="project" value="UniProtKB-KW"/>
</dbReference>
<dbReference type="RefSeq" id="WP_092053649.1">
    <property type="nucleotide sequence ID" value="NZ_FOJJ01000002.1"/>
</dbReference>
<evidence type="ECO:0000313" key="14">
    <source>
        <dbReference type="EMBL" id="TRO79519.1"/>
    </source>
</evidence>
<dbReference type="InterPro" id="IPR032524">
    <property type="entry name" value="ABC_tran_C"/>
</dbReference>
<dbReference type="PROSITE" id="PS00211">
    <property type="entry name" value="ABC_TRANSPORTER_1"/>
    <property type="match status" value="1"/>
</dbReference>
<reference evidence="14 15" key="1">
    <citation type="submission" date="2019-07" db="EMBL/GenBank/DDBJ databases">
        <title>Insights of Desulfuromonas acetexigens electromicrobiology.</title>
        <authorList>
            <person name="Katuri K."/>
            <person name="Sapireddy V."/>
            <person name="Shaw D.R."/>
            <person name="Saikaly P."/>
        </authorList>
    </citation>
    <scope>NUCLEOTIDE SEQUENCE [LARGE SCALE GENOMIC DNA]</scope>
    <source>
        <strain evidence="14 15">2873</strain>
    </source>
</reference>
<feature type="domain" description="ABC transporter" evidence="13">
    <location>
        <begin position="322"/>
        <end position="546"/>
    </location>
</feature>
<dbReference type="PROSITE" id="PS50893">
    <property type="entry name" value="ABC_TRANSPORTER_2"/>
    <property type="match status" value="2"/>
</dbReference>
<organism evidence="14 15">
    <name type="scientific">Trichloromonas acetexigens</name>
    <dbReference type="NCBI Taxonomy" id="38815"/>
    <lineage>
        <taxon>Bacteria</taxon>
        <taxon>Pseudomonadati</taxon>
        <taxon>Thermodesulfobacteriota</taxon>
        <taxon>Desulfuromonadia</taxon>
        <taxon>Desulfuromonadales</taxon>
        <taxon>Trichloromonadaceae</taxon>
        <taxon>Trichloromonas</taxon>
    </lineage>
</organism>
<evidence type="ECO:0000256" key="8">
    <source>
        <dbReference type="ARBA" id="ARBA00022840"/>
    </source>
</evidence>
<feature type="coiled-coil region" evidence="12">
    <location>
        <begin position="527"/>
        <end position="592"/>
    </location>
</feature>
<dbReference type="GO" id="GO:0019843">
    <property type="term" value="F:rRNA binding"/>
    <property type="evidence" value="ECO:0007669"/>
    <property type="project" value="UniProtKB-KW"/>
</dbReference>
<evidence type="ECO:0000256" key="4">
    <source>
        <dbReference type="ARBA" id="ARBA00022730"/>
    </source>
</evidence>
<keyword evidence="4" id="KW-0699">rRNA-binding</keyword>
<dbReference type="PANTHER" id="PTHR42855:SF1">
    <property type="entry name" value="ABC TRANSPORTER DOMAIN-CONTAINING PROTEIN"/>
    <property type="match status" value="1"/>
</dbReference>
<evidence type="ECO:0000256" key="7">
    <source>
        <dbReference type="ARBA" id="ARBA00022801"/>
    </source>
</evidence>
<dbReference type="SMART" id="SM00382">
    <property type="entry name" value="AAA"/>
    <property type="match status" value="2"/>
</dbReference>
<comment type="similarity">
    <text evidence="1">Belongs to the ABC transporter superfamily. ABCF family. Translational throttle EttA subfamily.</text>
</comment>
<accession>A0A550J8F8</accession>
<evidence type="ECO:0000256" key="6">
    <source>
        <dbReference type="ARBA" id="ARBA00022741"/>
    </source>
</evidence>
<evidence type="ECO:0000256" key="11">
    <source>
        <dbReference type="ARBA" id="ARBA00022917"/>
    </source>
</evidence>
<dbReference type="AlphaFoldDB" id="A0A550J8F8"/>
<dbReference type="InterPro" id="IPR051309">
    <property type="entry name" value="ABCF_ATPase"/>
</dbReference>
<keyword evidence="11" id="KW-0648">Protein biosynthesis</keyword>
<dbReference type="GO" id="GO:0006417">
    <property type="term" value="P:regulation of translation"/>
    <property type="evidence" value="ECO:0007669"/>
    <property type="project" value="UniProtKB-KW"/>
</dbReference>
<dbReference type="InterPro" id="IPR003439">
    <property type="entry name" value="ABC_transporter-like_ATP-bd"/>
</dbReference>
<dbReference type="PANTHER" id="PTHR42855">
    <property type="entry name" value="ABC TRANSPORTER ATP-BINDING SUBUNIT"/>
    <property type="match status" value="1"/>
</dbReference>
<dbReference type="Pfam" id="PF16326">
    <property type="entry name" value="ABC_tran_CTD"/>
    <property type="match status" value="1"/>
</dbReference>
<evidence type="ECO:0000313" key="15">
    <source>
        <dbReference type="Proteomes" id="UP000317155"/>
    </source>
</evidence>
<dbReference type="Pfam" id="PF00005">
    <property type="entry name" value="ABC_tran"/>
    <property type="match status" value="2"/>
</dbReference>
<feature type="domain" description="ABC transporter" evidence="13">
    <location>
        <begin position="4"/>
        <end position="257"/>
    </location>
</feature>
<keyword evidence="12" id="KW-0175">Coiled coil</keyword>
<keyword evidence="6" id="KW-0547">Nucleotide-binding</keyword>
<keyword evidence="3" id="KW-0820">tRNA-binding</keyword>